<proteinExistence type="predicted"/>
<sequence>MSHKPSHAPGQPKPTPADLADQHIAEGGLSFDFRAGEREYRVAVGGEQPDAIGGTDAFDYSWGLGGDDELGGGPEDDILYGDEDSDLLSGNDGQDRLDGGRGGDTLYGGADADNLLGREGDDYLDEGAGHSNVEGGEGNDTLVGGQGPDAFVVSPTSGDDVIRDFTAGPGMFDHIALMDLRWEDLTIEDTSAGVKVSWDGGSVLLEDVDKADLAQDDFMFADSPDLPPGTRDPAGPTEERPTPSVPGPEIVGEAPGGEFGDEVRPQLNSGRLAFDFDKYAVAVGNNGRDALQGSEAWDHLFGRGGKDELRGEGGDDILQGDDGEDLLDGGAGMDRLDGGDDDDRLIGGDQADELMGGDGDDELDEGAGHGMLEGGRGNDLLTGGTGADAFIVAPDSGFGTVTDFEATGLAQGAFDHIAFRDIMPEDVSVTDTGEGALVAWDVDHDGGADGSILLAGVAKADLRQSDFMFVEEPGFVEGINDFGSWYIFPESTSPIA</sequence>
<feature type="region of interest" description="Disordered" evidence="3">
    <location>
        <begin position="1"/>
        <end position="28"/>
    </location>
</feature>
<dbReference type="GO" id="GO:0005509">
    <property type="term" value="F:calcium ion binding"/>
    <property type="evidence" value="ECO:0007669"/>
    <property type="project" value="InterPro"/>
</dbReference>
<evidence type="ECO:0000256" key="2">
    <source>
        <dbReference type="ARBA" id="ARBA00022525"/>
    </source>
</evidence>
<keyword evidence="5" id="KW-1185">Reference proteome</keyword>
<comment type="caution">
    <text evidence="4">The sequence shown here is derived from an EMBL/GenBank/DDBJ whole genome shotgun (WGS) entry which is preliminary data.</text>
</comment>
<evidence type="ECO:0000256" key="3">
    <source>
        <dbReference type="SAM" id="MobiDB-lite"/>
    </source>
</evidence>
<name>A0A9X1IIX7_9PROT</name>
<dbReference type="RefSeq" id="WP_226613516.1">
    <property type="nucleotide sequence ID" value="NZ_JAJAQI010000057.1"/>
</dbReference>
<dbReference type="EMBL" id="JAJAQI010000057">
    <property type="protein sequence ID" value="MCB4824924.1"/>
    <property type="molecule type" value="Genomic_DNA"/>
</dbReference>
<dbReference type="PANTHER" id="PTHR38340:SF1">
    <property type="entry name" value="S-LAYER PROTEIN"/>
    <property type="match status" value="1"/>
</dbReference>
<dbReference type="Pfam" id="PF00353">
    <property type="entry name" value="HemolysinCabind"/>
    <property type="match status" value="5"/>
</dbReference>
<dbReference type="InterPro" id="IPR001343">
    <property type="entry name" value="Hemolysn_Ca-bd"/>
</dbReference>
<comment type="subcellular location">
    <subcellularLocation>
        <location evidence="1">Secreted</location>
    </subcellularLocation>
</comment>
<evidence type="ECO:0000256" key="1">
    <source>
        <dbReference type="ARBA" id="ARBA00004613"/>
    </source>
</evidence>
<dbReference type="SUPFAM" id="SSF51120">
    <property type="entry name" value="beta-Roll"/>
    <property type="match status" value="2"/>
</dbReference>
<dbReference type="AlphaFoldDB" id="A0A9X1IIX7"/>
<reference evidence="4" key="1">
    <citation type="submission" date="2021-10" db="EMBL/GenBank/DDBJ databases">
        <title>Roseicella aerolatum sp. nov., isolated from aerosols of e-waste dismantling site.</title>
        <authorList>
            <person name="Qin T."/>
        </authorList>
    </citation>
    <scope>NUCLEOTIDE SEQUENCE</scope>
    <source>
        <strain evidence="4">GB24</strain>
    </source>
</reference>
<dbReference type="InterPro" id="IPR011049">
    <property type="entry name" value="Serralysin-like_metalloprot_C"/>
</dbReference>
<dbReference type="PROSITE" id="PS00330">
    <property type="entry name" value="HEMOLYSIN_CALCIUM"/>
    <property type="match status" value="2"/>
</dbReference>
<dbReference type="GO" id="GO:0005576">
    <property type="term" value="C:extracellular region"/>
    <property type="evidence" value="ECO:0007669"/>
    <property type="project" value="UniProtKB-SubCell"/>
</dbReference>
<dbReference type="Gene3D" id="2.150.10.10">
    <property type="entry name" value="Serralysin-like metalloprotease, C-terminal"/>
    <property type="match status" value="4"/>
</dbReference>
<feature type="region of interest" description="Disordered" evidence="3">
    <location>
        <begin position="44"/>
        <end position="137"/>
    </location>
</feature>
<dbReference type="Proteomes" id="UP001139311">
    <property type="component" value="Unassembled WGS sequence"/>
</dbReference>
<organism evidence="4 5">
    <name type="scientific">Roseicella aerolata</name>
    <dbReference type="NCBI Taxonomy" id="2883479"/>
    <lineage>
        <taxon>Bacteria</taxon>
        <taxon>Pseudomonadati</taxon>
        <taxon>Pseudomonadota</taxon>
        <taxon>Alphaproteobacteria</taxon>
        <taxon>Acetobacterales</taxon>
        <taxon>Roseomonadaceae</taxon>
        <taxon>Roseicella</taxon>
    </lineage>
</organism>
<accession>A0A9X1IIX7</accession>
<protein>
    <submittedName>
        <fullName evidence="4">Calcium-binding protein</fullName>
    </submittedName>
</protein>
<dbReference type="PANTHER" id="PTHR38340">
    <property type="entry name" value="S-LAYER PROTEIN"/>
    <property type="match status" value="1"/>
</dbReference>
<dbReference type="InterPro" id="IPR050557">
    <property type="entry name" value="RTX_toxin/Mannuronan_C5-epim"/>
</dbReference>
<keyword evidence="2" id="KW-0964">Secreted</keyword>
<feature type="compositionally biased region" description="Acidic residues" evidence="3">
    <location>
        <begin position="66"/>
        <end position="86"/>
    </location>
</feature>
<feature type="region of interest" description="Disordered" evidence="3">
    <location>
        <begin position="219"/>
        <end position="259"/>
    </location>
</feature>
<dbReference type="PRINTS" id="PR00313">
    <property type="entry name" value="CABNDNGRPT"/>
</dbReference>
<gene>
    <name evidence="4" type="ORF">LHA35_24660</name>
</gene>
<feature type="compositionally biased region" description="Acidic residues" evidence="3">
    <location>
        <begin position="314"/>
        <end position="327"/>
    </location>
</feature>
<evidence type="ECO:0000313" key="5">
    <source>
        <dbReference type="Proteomes" id="UP001139311"/>
    </source>
</evidence>
<evidence type="ECO:0000313" key="4">
    <source>
        <dbReference type="EMBL" id="MCB4824924.1"/>
    </source>
</evidence>
<dbReference type="InterPro" id="IPR018511">
    <property type="entry name" value="Hemolysin-typ_Ca-bd_CS"/>
</dbReference>
<feature type="region of interest" description="Disordered" evidence="3">
    <location>
        <begin position="305"/>
        <end position="361"/>
    </location>
</feature>